<dbReference type="EMBL" id="CP019288">
    <property type="protein sequence ID" value="QHI36891.1"/>
    <property type="molecule type" value="Genomic_DNA"/>
</dbReference>
<protein>
    <submittedName>
        <fullName evidence="1">Uncharacterized protein</fullName>
    </submittedName>
</protein>
<organism evidence="1 2">
    <name type="scientific">Kordia antarctica</name>
    <dbReference type="NCBI Taxonomy" id="1218801"/>
    <lineage>
        <taxon>Bacteria</taxon>
        <taxon>Pseudomonadati</taxon>
        <taxon>Bacteroidota</taxon>
        <taxon>Flavobacteriia</taxon>
        <taxon>Flavobacteriales</taxon>
        <taxon>Flavobacteriaceae</taxon>
        <taxon>Kordia</taxon>
    </lineage>
</organism>
<dbReference type="AlphaFoldDB" id="A0A7L4ZK58"/>
<evidence type="ECO:0000313" key="2">
    <source>
        <dbReference type="Proteomes" id="UP000464657"/>
    </source>
</evidence>
<dbReference type="KEGG" id="kan:IMCC3317_22610"/>
<accession>A0A7L4ZK58</accession>
<sequence>MQNLIDGFKSVELEERLEMVHLTALAEKEGSYASDIDASPASADIAQAPISE</sequence>
<dbReference type="Proteomes" id="UP000464657">
    <property type="component" value="Chromosome"/>
</dbReference>
<keyword evidence="2" id="KW-1185">Reference proteome</keyword>
<name>A0A7L4ZK58_9FLAO</name>
<proteinExistence type="predicted"/>
<reference evidence="1 2" key="1">
    <citation type="journal article" date="2013" name="Int. J. Syst. Evol. Microbiol.">
        <title>Kordia antarctica sp. nov., isolated from Antarctic seawater.</title>
        <authorList>
            <person name="Baek K."/>
            <person name="Choi A."/>
            <person name="Kang I."/>
            <person name="Lee K."/>
            <person name="Cho J.C."/>
        </authorList>
    </citation>
    <scope>NUCLEOTIDE SEQUENCE [LARGE SCALE GENOMIC DNA]</scope>
    <source>
        <strain evidence="1 2">IMCC3317</strain>
    </source>
</reference>
<evidence type="ECO:0000313" key="1">
    <source>
        <dbReference type="EMBL" id="QHI36891.1"/>
    </source>
</evidence>
<dbReference type="RefSeq" id="WP_160129560.1">
    <property type="nucleotide sequence ID" value="NZ_CP019288.1"/>
</dbReference>
<gene>
    <name evidence="1" type="ORF">IMCC3317_22610</name>
</gene>